<dbReference type="AlphaFoldDB" id="A0A9N9L2M5"/>
<evidence type="ECO:0000256" key="2">
    <source>
        <dbReference type="ARBA" id="ARBA00022969"/>
    </source>
</evidence>
<feature type="compositionally biased region" description="Polar residues" evidence="6">
    <location>
        <begin position="418"/>
        <end position="439"/>
    </location>
</feature>
<feature type="compositionally biased region" description="Polar residues" evidence="6">
    <location>
        <begin position="269"/>
        <end position="280"/>
    </location>
</feature>
<keyword evidence="3" id="KW-0805">Transcription regulation</keyword>
<feature type="region of interest" description="Disordered" evidence="6">
    <location>
        <begin position="418"/>
        <end position="445"/>
    </location>
</feature>
<dbReference type="InterPro" id="IPR037525">
    <property type="entry name" value="Velvet_dom"/>
</dbReference>
<evidence type="ECO:0000259" key="7">
    <source>
        <dbReference type="PROSITE" id="PS51821"/>
    </source>
</evidence>
<dbReference type="PROSITE" id="PS51821">
    <property type="entry name" value="VELVET"/>
    <property type="match status" value="1"/>
</dbReference>
<proteinExistence type="predicted"/>
<name>A0A9N9L2M5_9HELO</name>
<dbReference type="GO" id="GO:0030435">
    <property type="term" value="P:sporulation resulting in formation of a cellular spore"/>
    <property type="evidence" value="ECO:0007669"/>
    <property type="project" value="UniProtKB-KW"/>
</dbReference>
<reference evidence="8" key="1">
    <citation type="submission" date="2021-07" db="EMBL/GenBank/DDBJ databases">
        <authorList>
            <person name="Durling M."/>
        </authorList>
    </citation>
    <scope>NUCLEOTIDE SEQUENCE</scope>
</reference>
<feature type="domain" description="Velvet" evidence="7">
    <location>
        <begin position="77"/>
        <end position="247"/>
    </location>
</feature>
<comment type="subcellular location">
    <subcellularLocation>
        <location evidence="1">Nucleus</location>
    </subcellularLocation>
</comment>
<comment type="caution">
    <text evidence="8">The sequence shown here is derived from an EMBL/GenBank/DDBJ whole genome shotgun (WGS) entry which is preliminary data.</text>
</comment>
<dbReference type="EMBL" id="CAJVRL010000077">
    <property type="protein sequence ID" value="CAG8957108.1"/>
    <property type="molecule type" value="Genomic_DNA"/>
</dbReference>
<dbReference type="Pfam" id="PF11754">
    <property type="entry name" value="Velvet"/>
    <property type="match status" value="2"/>
</dbReference>
<dbReference type="OrthoDB" id="5599552at2759"/>
<dbReference type="InterPro" id="IPR038491">
    <property type="entry name" value="Velvet_dom_sf"/>
</dbReference>
<sequence length="567" mass="62683">MQTINPRLGRSLSGYSSPYRSYNPAGIQHAHIKGTLPSPSPTPPSITARPVLTTANPMTTVQSTHQFADAATARIQGLRSEHCQLVIRQKPEIAKVAVGKEKDRKPVDPPPIIQLKISPQSDPAQNYLQSPYFFMSCSLVGAPEKGVPSGPLGTALAGTLVSSLHRLKDQSNNDGAFFVFGDLSIKIEGTFRLQFNLYEMRDKECFHIQSTQSEPFIVHPQKTFPGMAESTFLTRSFSDQGVRLRLRKEPRTLVKKRGQGSDEYESRYRGSQQTNRQPSYTMERIGPEIQDPARQTQPEHAEQMQLPIHQGHPYEQHRASLGRGYSHHSQPSSISMGSYSDEAPNKRPRTGSEHSSNYSQQFSPQEPFAPSRIYEQPNYGNTFPQQQQVGGYAYTFQSPVSSSMSSRDLYFSQRLNTQAGNSPSFETNSQRSPNSANFPPQQPQAMRYQQPPLLSISPTQRGNPNSSFDQYAISPRAQVAAGLQPISMAPPTYSRMNTSPTAYGPISPLTSVGRRDYGSGSYSNPMMPGSTLDSNLMTSTSHIAATSAPVQGQLHIQTTRGLESPHY</sequence>
<gene>
    <name evidence="8" type="ORF">HYFRA_00009309</name>
</gene>
<dbReference type="GO" id="GO:0005634">
    <property type="term" value="C:nucleus"/>
    <property type="evidence" value="ECO:0007669"/>
    <property type="project" value="UniProtKB-SubCell"/>
</dbReference>
<organism evidence="8 9">
    <name type="scientific">Hymenoscyphus fraxineus</name>
    <dbReference type="NCBI Taxonomy" id="746836"/>
    <lineage>
        <taxon>Eukaryota</taxon>
        <taxon>Fungi</taxon>
        <taxon>Dikarya</taxon>
        <taxon>Ascomycota</taxon>
        <taxon>Pezizomycotina</taxon>
        <taxon>Leotiomycetes</taxon>
        <taxon>Helotiales</taxon>
        <taxon>Helotiaceae</taxon>
        <taxon>Hymenoscyphus</taxon>
    </lineage>
</organism>
<evidence type="ECO:0000256" key="1">
    <source>
        <dbReference type="ARBA" id="ARBA00004123"/>
    </source>
</evidence>
<feature type="region of interest" description="Disordered" evidence="6">
    <location>
        <begin position="321"/>
        <end position="386"/>
    </location>
</feature>
<keyword evidence="2" id="KW-0749">Sporulation</keyword>
<keyword evidence="5" id="KW-0539">Nucleus</keyword>
<dbReference type="InterPro" id="IPR021740">
    <property type="entry name" value="Velvet"/>
</dbReference>
<dbReference type="PANTHER" id="PTHR33572:SF18">
    <property type="entry name" value="SPORE DEVELOPMENT REGULATOR VOSA"/>
    <property type="match status" value="1"/>
</dbReference>
<evidence type="ECO:0000256" key="3">
    <source>
        <dbReference type="ARBA" id="ARBA00023015"/>
    </source>
</evidence>
<keyword evidence="9" id="KW-1185">Reference proteome</keyword>
<feature type="compositionally biased region" description="Polar residues" evidence="6">
    <location>
        <begin position="353"/>
        <end position="364"/>
    </location>
</feature>
<dbReference type="Gene3D" id="2.60.40.3960">
    <property type="entry name" value="Velvet domain"/>
    <property type="match status" value="1"/>
</dbReference>
<dbReference type="PANTHER" id="PTHR33572">
    <property type="entry name" value="SPORE DEVELOPMENT REGULATOR VOSA"/>
    <property type="match status" value="1"/>
</dbReference>
<evidence type="ECO:0000313" key="9">
    <source>
        <dbReference type="Proteomes" id="UP000696280"/>
    </source>
</evidence>
<dbReference type="Proteomes" id="UP000696280">
    <property type="component" value="Unassembled WGS sequence"/>
</dbReference>
<evidence type="ECO:0000313" key="8">
    <source>
        <dbReference type="EMBL" id="CAG8957108.1"/>
    </source>
</evidence>
<protein>
    <recommendedName>
        <fullName evidence="7">Velvet domain-containing protein</fullName>
    </recommendedName>
</protein>
<evidence type="ECO:0000256" key="6">
    <source>
        <dbReference type="SAM" id="MobiDB-lite"/>
    </source>
</evidence>
<feature type="region of interest" description="Disordered" evidence="6">
    <location>
        <begin position="248"/>
        <end position="282"/>
    </location>
</feature>
<evidence type="ECO:0000256" key="4">
    <source>
        <dbReference type="ARBA" id="ARBA00023163"/>
    </source>
</evidence>
<keyword evidence="4" id="KW-0804">Transcription</keyword>
<feature type="compositionally biased region" description="Polar residues" evidence="6">
    <location>
        <begin position="327"/>
        <end position="338"/>
    </location>
</feature>
<accession>A0A9N9L2M5</accession>
<evidence type="ECO:0000256" key="5">
    <source>
        <dbReference type="ARBA" id="ARBA00023242"/>
    </source>
</evidence>